<dbReference type="EMBL" id="CM007384">
    <property type="protein sequence ID" value="ONK70835.1"/>
    <property type="molecule type" value="Genomic_DNA"/>
</dbReference>
<dbReference type="OMA" id="NIVHERM"/>
<dbReference type="Proteomes" id="UP000243459">
    <property type="component" value="Chromosome 4"/>
</dbReference>
<dbReference type="PANTHER" id="PTHR35290:SF2">
    <property type="entry name" value="PROTEIN CASPARIAN STRIP INTEGRITY FACTOR 1"/>
    <property type="match status" value="1"/>
</dbReference>
<accession>A0A5P1EXK7</accession>
<organism evidence="1 2">
    <name type="scientific">Asparagus officinalis</name>
    <name type="common">Garden asparagus</name>
    <dbReference type="NCBI Taxonomy" id="4686"/>
    <lineage>
        <taxon>Eukaryota</taxon>
        <taxon>Viridiplantae</taxon>
        <taxon>Streptophyta</taxon>
        <taxon>Embryophyta</taxon>
        <taxon>Tracheophyta</taxon>
        <taxon>Spermatophyta</taxon>
        <taxon>Magnoliopsida</taxon>
        <taxon>Liliopsida</taxon>
        <taxon>Asparagales</taxon>
        <taxon>Asparagaceae</taxon>
        <taxon>Asparagoideae</taxon>
        <taxon>Asparagus</taxon>
    </lineage>
</organism>
<proteinExistence type="predicted"/>
<dbReference type="PROSITE" id="PS51257">
    <property type="entry name" value="PROKAR_LIPOPROTEIN"/>
    <property type="match status" value="1"/>
</dbReference>
<evidence type="ECO:0000313" key="2">
    <source>
        <dbReference type="Proteomes" id="UP000243459"/>
    </source>
</evidence>
<protein>
    <submittedName>
        <fullName evidence="1">Uncharacterized protein</fullName>
    </submittedName>
</protein>
<evidence type="ECO:0000313" key="1">
    <source>
        <dbReference type="EMBL" id="ONK70835.1"/>
    </source>
</evidence>
<dbReference type="AlphaFoldDB" id="A0A5P1EXK7"/>
<sequence length="93" mass="10392">MEKTISIALMAPKKGNLVLIMILACLLSGSFAGGHRKFINKSSALEDVAEELPMENEEESIVHPRILVVKTNDYGRYNPTPRLSKPRFKLIPN</sequence>
<reference evidence="2" key="1">
    <citation type="journal article" date="2017" name="Nat. Commun.">
        <title>The asparagus genome sheds light on the origin and evolution of a young Y chromosome.</title>
        <authorList>
            <person name="Harkess A."/>
            <person name="Zhou J."/>
            <person name="Xu C."/>
            <person name="Bowers J.E."/>
            <person name="Van der Hulst R."/>
            <person name="Ayyampalayam S."/>
            <person name="Mercati F."/>
            <person name="Riccardi P."/>
            <person name="McKain M.R."/>
            <person name="Kakrana A."/>
            <person name="Tang H."/>
            <person name="Ray J."/>
            <person name="Groenendijk J."/>
            <person name="Arikit S."/>
            <person name="Mathioni S.M."/>
            <person name="Nakano M."/>
            <person name="Shan H."/>
            <person name="Telgmann-Rauber A."/>
            <person name="Kanno A."/>
            <person name="Yue Z."/>
            <person name="Chen H."/>
            <person name="Li W."/>
            <person name="Chen Y."/>
            <person name="Xu X."/>
            <person name="Zhang Y."/>
            <person name="Luo S."/>
            <person name="Chen H."/>
            <person name="Gao J."/>
            <person name="Mao Z."/>
            <person name="Pires J.C."/>
            <person name="Luo M."/>
            <person name="Kudrna D."/>
            <person name="Wing R.A."/>
            <person name="Meyers B.C."/>
            <person name="Yi K."/>
            <person name="Kong H."/>
            <person name="Lavrijsen P."/>
            <person name="Sunseri F."/>
            <person name="Falavigna A."/>
            <person name="Ye Y."/>
            <person name="Leebens-Mack J.H."/>
            <person name="Chen G."/>
        </authorList>
    </citation>
    <scope>NUCLEOTIDE SEQUENCE [LARGE SCALE GENOMIC DNA]</scope>
    <source>
        <strain evidence="2">cv. DH0086</strain>
    </source>
</reference>
<dbReference type="Gramene" id="ONK70835">
    <property type="protein sequence ID" value="ONK70835"/>
    <property type="gene ID" value="A4U43_C04F2020"/>
</dbReference>
<gene>
    <name evidence="1" type="ORF">A4U43_C04F2020</name>
</gene>
<dbReference type="InterPro" id="IPR038974">
    <property type="entry name" value="CIF1/2"/>
</dbReference>
<dbReference type="PANTHER" id="PTHR35290">
    <property type="entry name" value="PROTEIN CASPARIAN STRIP INTEGRITY FACTOR 1-RELATED"/>
    <property type="match status" value="1"/>
</dbReference>
<name>A0A5P1EXK7_ASPOF</name>
<keyword evidence="2" id="KW-1185">Reference proteome</keyword>